<accession>A0A1E7YQX9</accession>
<gene>
    <name evidence="3" type="ORF">BAE27_02005</name>
</gene>
<dbReference type="RefSeq" id="WP_070114736.1">
    <property type="nucleotide sequence ID" value="NZ_LZYE01000035.1"/>
</dbReference>
<dbReference type="PANTHER" id="PTHR13696:SF99">
    <property type="entry name" value="COBYRINIC ACID AC-DIAMIDE SYNTHASE"/>
    <property type="match status" value="1"/>
</dbReference>
<evidence type="ECO:0000313" key="4">
    <source>
        <dbReference type="Proteomes" id="UP000175616"/>
    </source>
</evidence>
<organism evidence="3 4">
    <name type="scientific">Acidithiobacillus caldus</name>
    <dbReference type="NCBI Taxonomy" id="33059"/>
    <lineage>
        <taxon>Bacteria</taxon>
        <taxon>Pseudomonadati</taxon>
        <taxon>Pseudomonadota</taxon>
        <taxon>Acidithiobacillia</taxon>
        <taxon>Acidithiobacillales</taxon>
        <taxon>Acidithiobacillaceae</taxon>
        <taxon>Acidithiobacillus</taxon>
    </lineage>
</organism>
<protein>
    <submittedName>
        <fullName evidence="3">Chromosome partitioning protein ParA</fullName>
    </submittedName>
</protein>
<name>A0A1E7YQX9_9PROT</name>
<sequence>MAKIYAFANQKGGVGKTTLSVHLAILAHQLGFNTLLVDLDQQGSATFLVTGDGSRHHTLEGTVLDIWDPLKRAPLQESPIFGFDFLQASIGLDRVDRDFNAALAALKRLHLLESGSGPYDVVVIDCPPAPNTRQLAPLFVANVHALPVTPDALGTQGLKSMVSLSLGEVLPINEDLKVRILINRLKANSTKNKAIADNILKSLPEFTFPYILFDREDVRSALRIGKPYWEVCRDQAQKTAWYQLFLALLESTPIPDIGTEVPEPENADAILDTQAAARGMGPADGSPADGSPTDGNMPPAGGPTDDSPAGPADSNALSAEVADGGLADSDAAPRSSPADNDTAPRSGADSDAAPRSGPADGTSAPRSGGDRDTYVPDDDDGEEVSGDGNSQEDVLDRLTSEGEGGAQ</sequence>
<dbReference type="Pfam" id="PF13614">
    <property type="entry name" value="AAA_31"/>
    <property type="match status" value="1"/>
</dbReference>
<dbReference type="InterPro" id="IPR027417">
    <property type="entry name" value="P-loop_NTPase"/>
</dbReference>
<dbReference type="AlphaFoldDB" id="A0A1E7YQX9"/>
<evidence type="ECO:0000313" key="3">
    <source>
        <dbReference type="EMBL" id="OFC38459.1"/>
    </source>
</evidence>
<evidence type="ECO:0000256" key="1">
    <source>
        <dbReference type="SAM" id="MobiDB-lite"/>
    </source>
</evidence>
<dbReference type="PANTHER" id="PTHR13696">
    <property type="entry name" value="P-LOOP CONTAINING NUCLEOSIDE TRIPHOSPHATE HYDROLASE"/>
    <property type="match status" value="1"/>
</dbReference>
<dbReference type="Gene3D" id="3.40.50.300">
    <property type="entry name" value="P-loop containing nucleotide triphosphate hydrolases"/>
    <property type="match status" value="1"/>
</dbReference>
<dbReference type="EMBL" id="LZYE01000035">
    <property type="protein sequence ID" value="OFC38459.1"/>
    <property type="molecule type" value="Genomic_DNA"/>
</dbReference>
<dbReference type="CDD" id="cd02042">
    <property type="entry name" value="ParAB_family"/>
    <property type="match status" value="1"/>
</dbReference>
<feature type="region of interest" description="Disordered" evidence="1">
    <location>
        <begin position="278"/>
        <end position="407"/>
    </location>
</feature>
<dbReference type="Proteomes" id="UP000175616">
    <property type="component" value="Unassembled WGS sequence"/>
</dbReference>
<proteinExistence type="predicted"/>
<evidence type="ECO:0000259" key="2">
    <source>
        <dbReference type="Pfam" id="PF13614"/>
    </source>
</evidence>
<reference evidence="3 4" key="1">
    <citation type="submission" date="2016-06" db="EMBL/GenBank/DDBJ databases">
        <title>Gene turnover analysis identifies the evolutionary adaptation of the extremophile Acidithiobacillus caldus.</title>
        <authorList>
            <person name="Zhang X."/>
        </authorList>
    </citation>
    <scope>NUCLEOTIDE SEQUENCE [LARGE SCALE GENOMIC DNA]</scope>
    <source>
        <strain evidence="3 4">DX</strain>
    </source>
</reference>
<dbReference type="SUPFAM" id="SSF52540">
    <property type="entry name" value="P-loop containing nucleoside triphosphate hydrolases"/>
    <property type="match status" value="1"/>
</dbReference>
<dbReference type="InterPro" id="IPR050678">
    <property type="entry name" value="DNA_Partitioning_ATPase"/>
</dbReference>
<dbReference type="InterPro" id="IPR025669">
    <property type="entry name" value="AAA_dom"/>
</dbReference>
<feature type="compositionally biased region" description="Acidic residues" evidence="1">
    <location>
        <begin position="375"/>
        <end position="385"/>
    </location>
</feature>
<comment type="caution">
    <text evidence="3">The sequence shown here is derived from an EMBL/GenBank/DDBJ whole genome shotgun (WGS) entry which is preliminary data.</text>
</comment>
<feature type="compositionally biased region" description="Low complexity" evidence="1">
    <location>
        <begin position="327"/>
        <end position="341"/>
    </location>
</feature>
<feature type="domain" description="AAA" evidence="2">
    <location>
        <begin position="3"/>
        <end position="163"/>
    </location>
</feature>